<dbReference type="Proteomes" id="UP001642720">
    <property type="component" value="Unassembled WGS sequence"/>
</dbReference>
<sequence>MGTARRQDSTISSRRAHGPSLSISLRSISPSGISEKHSREFRKRSNPDSHRLSETHAVVDIDLRLEPILKGDNLRLRSNSQSRIIVFTIELSGTTSHIGPMPTSTSSLEPKNKARTKTSRLATWKTLSRGCPPSGPAPNGRKTNLSNW</sequence>
<evidence type="ECO:0000313" key="3">
    <source>
        <dbReference type="Proteomes" id="UP001642720"/>
    </source>
</evidence>
<feature type="compositionally biased region" description="Basic and acidic residues" evidence="1">
    <location>
        <begin position="34"/>
        <end position="52"/>
    </location>
</feature>
<proteinExistence type="predicted"/>
<reference evidence="2 3" key="1">
    <citation type="submission" date="2018-01" db="EMBL/GenBank/DDBJ databases">
        <title>Genome characterization of the sugarcane-associated fungus Trichoderma ghanense CCMA-1212 and their application in lignocelulose bioconversion.</title>
        <authorList>
            <person name="Steindorff A.S."/>
            <person name="Mendes T.D."/>
            <person name="Vilela E.S.D."/>
            <person name="Rodrigues D.S."/>
            <person name="Formighieri E.F."/>
            <person name="Melo I.S."/>
            <person name="Favaro L.C.L."/>
        </authorList>
    </citation>
    <scope>NUCLEOTIDE SEQUENCE [LARGE SCALE GENOMIC DNA]</scope>
    <source>
        <strain evidence="2 3">CCMA-1212</strain>
    </source>
</reference>
<dbReference type="RefSeq" id="XP_073563186.1">
    <property type="nucleotide sequence ID" value="XM_073698295.1"/>
</dbReference>
<protein>
    <recommendedName>
        <fullName evidence="4">FHA domain-containing protein</fullName>
    </recommendedName>
</protein>
<accession>A0ABY2HI62</accession>
<organism evidence="2 3">
    <name type="scientific">Trichoderma ghanense</name>
    <dbReference type="NCBI Taxonomy" id="65468"/>
    <lineage>
        <taxon>Eukaryota</taxon>
        <taxon>Fungi</taxon>
        <taxon>Dikarya</taxon>
        <taxon>Ascomycota</taxon>
        <taxon>Pezizomycotina</taxon>
        <taxon>Sordariomycetes</taxon>
        <taxon>Hypocreomycetidae</taxon>
        <taxon>Hypocreales</taxon>
        <taxon>Hypocreaceae</taxon>
        <taxon>Trichoderma</taxon>
    </lineage>
</organism>
<dbReference type="GeneID" id="300572745"/>
<name>A0ABY2HI62_9HYPO</name>
<feature type="compositionally biased region" description="Low complexity" evidence="1">
    <location>
        <begin position="18"/>
        <end position="33"/>
    </location>
</feature>
<evidence type="ECO:0000256" key="1">
    <source>
        <dbReference type="SAM" id="MobiDB-lite"/>
    </source>
</evidence>
<keyword evidence="3" id="KW-1185">Reference proteome</keyword>
<evidence type="ECO:0008006" key="4">
    <source>
        <dbReference type="Google" id="ProtNLM"/>
    </source>
</evidence>
<dbReference type="EMBL" id="PPTA01000001">
    <property type="protein sequence ID" value="TFB06985.1"/>
    <property type="molecule type" value="Genomic_DNA"/>
</dbReference>
<feature type="region of interest" description="Disordered" evidence="1">
    <location>
        <begin position="126"/>
        <end position="148"/>
    </location>
</feature>
<evidence type="ECO:0000313" key="2">
    <source>
        <dbReference type="EMBL" id="TFB06985.1"/>
    </source>
</evidence>
<gene>
    <name evidence="2" type="ORF">CCMA1212_000842</name>
</gene>
<feature type="region of interest" description="Disordered" evidence="1">
    <location>
        <begin position="1"/>
        <end position="52"/>
    </location>
</feature>
<comment type="caution">
    <text evidence="2">The sequence shown here is derived from an EMBL/GenBank/DDBJ whole genome shotgun (WGS) entry which is preliminary data.</text>
</comment>